<protein>
    <submittedName>
        <fullName evidence="1">Uncharacterized protein</fullName>
    </submittedName>
</protein>
<name>A0A2G9FYG7_9LAMI</name>
<evidence type="ECO:0000313" key="1">
    <source>
        <dbReference type="EMBL" id="PIM98115.1"/>
    </source>
</evidence>
<keyword evidence="2" id="KW-1185">Reference proteome</keyword>
<evidence type="ECO:0000313" key="2">
    <source>
        <dbReference type="Proteomes" id="UP000231279"/>
    </source>
</evidence>
<proteinExistence type="predicted"/>
<gene>
    <name evidence="1" type="ORF">CDL12_29408</name>
</gene>
<dbReference type="Proteomes" id="UP000231279">
    <property type="component" value="Unassembled WGS sequence"/>
</dbReference>
<reference evidence="2" key="1">
    <citation type="journal article" date="2018" name="Gigascience">
        <title>Genome assembly of the Pink Ipe (Handroanthus impetiginosus, Bignoniaceae), a highly valued, ecologically keystone Neotropical timber forest tree.</title>
        <authorList>
            <person name="Silva-Junior O.B."/>
            <person name="Grattapaglia D."/>
            <person name="Novaes E."/>
            <person name="Collevatti R.G."/>
        </authorList>
    </citation>
    <scope>NUCLEOTIDE SEQUENCE [LARGE SCALE GENOMIC DNA]</scope>
    <source>
        <strain evidence="2">cv. UFG-1</strain>
    </source>
</reference>
<comment type="caution">
    <text evidence="1">The sequence shown here is derived from an EMBL/GenBank/DDBJ whole genome shotgun (WGS) entry which is preliminary data.</text>
</comment>
<organism evidence="1 2">
    <name type="scientific">Handroanthus impetiginosus</name>
    <dbReference type="NCBI Taxonomy" id="429701"/>
    <lineage>
        <taxon>Eukaryota</taxon>
        <taxon>Viridiplantae</taxon>
        <taxon>Streptophyta</taxon>
        <taxon>Embryophyta</taxon>
        <taxon>Tracheophyta</taxon>
        <taxon>Spermatophyta</taxon>
        <taxon>Magnoliopsida</taxon>
        <taxon>eudicotyledons</taxon>
        <taxon>Gunneridae</taxon>
        <taxon>Pentapetalae</taxon>
        <taxon>asterids</taxon>
        <taxon>lamiids</taxon>
        <taxon>Lamiales</taxon>
        <taxon>Bignoniaceae</taxon>
        <taxon>Crescentiina</taxon>
        <taxon>Tabebuia alliance</taxon>
        <taxon>Handroanthus</taxon>
    </lineage>
</organism>
<sequence>MNRDIVHWTEEYLLFSSRTVTCLNINPNFQENKSAWTKTSTLQYRKVFYNISLKEENELHTELKSFSTGCPLTSLFRPIHVSRNKNCYAMASYQTKKQGPWKRSVANPKIRRKQCFKNKLYMLQDGDVRVREQESSFLTQPVHDTASGIRTVQNKI</sequence>
<dbReference type="AlphaFoldDB" id="A0A2G9FYG7"/>
<accession>A0A2G9FYG7</accession>
<dbReference type="EMBL" id="NKXS01008749">
    <property type="protein sequence ID" value="PIM98115.1"/>
    <property type="molecule type" value="Genomic_DNA"/>
</dbReference>